<dbReference type="AlphaFoldDB" id="A0A2N4US30"/>
<organism evidence="2 3">
    <name type="scientific">Photobacterium carnosum</name>
    <dbReference type="NCBI Taxonomy" id="2023717"/>
    <lineage>
        <taxon>Bacteria</taxon>
        <taxon>Pseudomonadati</taxon>
        <taxon>Pseudomonadota</taxon>
        <taxon>Gammaproteobacteria</taxon>
        <taxon>Vibrionales</taxon>
        <taxon>Vibrionaceae</taxon>
        <taxon>Photobacterium</taxon>
    </lineage>
</organism>
<evidence type="ECO:0000313" key="3">
    <source>
        <dbReference type="Proteomes" id="UP000234420"/>
    </source>
</evidence>
<evidence type="ECO:0000256" key="1">
    <source>
        <dbReference type="SAM" id="SignalP"/>
    </source>
</evidence>
<dbReference type="PANTHER" id="PTHR42779">
    <property type="entry name" value="PROTEIN YNJB"/>
    <property type="match status" value="1"/>
</dbReference>
<dbReference type="Proteomes" id="UP000234420">
    <property type="component" value="Unassembled WGS sequence"/>
</dbReference>
<keyword evidence="1" id="KW-0732">Signal</keyword>
<dbReference type="Pfam" id="PF13416">
    <property type="entry name" value="SBP_bac_8"/>
    <property type="match status" value="1"/>
</dbReference>
<feature type="chain" id="PRO_5015001726" evidence="1">
    <location>
        <begin position="35"/>
        <end position="413"/>
    </location>
</feature>
<dbReference type="Gene3D" id="3.40.190.10">
    <property type="entry name" value="Periplasmic binding protein-like II"/>
    <property type="match status" value="2"/>
</dbReference>
<dbReference type="PIRSF" id="PIRSF029172">
    <property type="entry name" value="UCP029172_ABC_sbc_YnjB"/>
    <property type="match status" value="1"/>
</dbReference>
<protein>
    <submittedName>
        <fullName evidence="2">ABC transporter substrate-binding protein</fullName>
    </submittedName>
</protein>
<gene>
    <name evidence="2" type="ORF">CIK00_11325</name>
</gene>
<dbReference type="EMBL" id="NPIB01000012">
    <property type="protein sequence ID" value="PLC57832.1"/>
    <property type="molecule type" value="Genomic_DNA"/>
</dbReference>
<dbReference type="InterPro" id="IPR027020">
    <property type="entry name" value="YnjB"/>
</dbReference>
<reference evidence="2 3" key="1">
    <citation type="journal article" date="2018" name="Syst. Appl. Microbiol.">
        <title>Photobacterium carnosum sp. nov., isolated from spoiled modified atmosphere packaged poultry meat.</title>
        <authorList>
            <person name="Hilgarth M."/>
            <person name="Fuertes S."/>
            <person name="Ehrmann M."/>
            <person name="Vogel R.F."/>
        </authorList>
    </citation>
    <scope>NUCLEOTIDE SEQUENCE [LARGE SCALE GENOMIC DNA]</scope>
    <source>
        <strain evidence="2 3">TMW 2.2021</strain>
    </source>
</reference>
<feature type="signal peptide" evidence="1">
    <location>
        <begin position="1"/>
        <end position="34"/>
    </location>
</feature>
<dbReference type="NCBIfam" id="NF008633">
    <property type="entry name" value="PRK11622.1"/>
    <property type="match status" value="1"/>
</dbReference>
<proteinExistence type="predicted"/>
<dbReference type="SUPFAM" id="SSF53850">
    <property type="entry name" value="Periplasmic binding protein-like II"/>
    <property type="match status" value="1"/>
</dbReference>
<dbReference type="PANTHER" id="PTHR42779:SF1">
    <property type="entry name" value="PROTEIN YNJB"/>
    <property type="match status" value="1"/>
</dbReference>
<accession>A0A2N4US30</accession>
<sequence>MTPIRTSIVITALSTLKKLTLTAALVISSVAAHASEQHKNVNIMPTWQQTLTQAKGETVYFNAWGGSQEINDYLLWANTQLQHRYGVTLKQVKVTDIAETTQRLLAEKTAGKNDHGSVDMVWINGENFRSMKQNGLLFGPFTHQLPNWKYVDKSLPINNDFSEPTQGLEAPWGVGQLVFIYDPETLKNPPKSFKALLTLAQQHPGKISYPKPPEFHGTGFLKAALLELTTDKKALYQPLQLPKDQALFDRVTAPLWHYLDQLHKVAWHQGKQFPAGTAETVQLLDDQQLLLAITFNPNAAAAAIANGNLTDKAKTYAFSAGALTNIHFLAIPWNANAKAGALVAINFLLSPEAQARKADTTVWGDPTILSPQAFKQLPATYNKPSFTPYPSISEPNPTWLAAIEHQWQLRYGN</sequence>
<keyword evidence="3" id="KW-1185">Reference proteome</keyword>
<evidence type="ECO:0000313" key="2">
    <source>
        <dbReference type="EMBL" id="PLC57832.1"/>
    </source>
</evidence>
<dbReference type="InterPro" id="IPR006059">
    <property type="entry name" value="SBP"/>
</dbReference>
<comment type="caution">
    <text evidence="2">The sequence shown here is derived from an EMBL/GenBank/DDBJ whole genome shotgun (WGS) entry which is preliminary data.</text>
</comment>
<name>A0A2N4US30_9GAMM</name>